<dbReference type="InterPro" id="IPR017871">
    <property type="entry name" value="ABC_transporter-like_CS"/>
</dbReference>
<keyword evidence="6" id="KW-1185">Reference proteome</keyword>
<dbReference type="InterPro" id="IPR003593">
    <property type="entry name" value="AAA+_ATPase"/>
</dbReference>
<dbReference type="Proteomes" id="UP001164693">
    <property type="component" value="Chromosome"/>
</dbReference>
<evidence type="ECO:0000313" key="6">
    <source>
        <dbReference type="Proteomes" id="UP001164693"/>
    </source>
</evidence>
<dbReference type="SMART" id="SM00382">
    <property type="entry name" value="AAA"/>
    <property type="match status" value="1"/>
</dbReference>
<dbReference type="GO" id="GO:0005524">
    <property type="term" value="F:ATP binding"/>
    <property type="evidence" value="ECO:0007669"/>
    <property type="project" value="UniProtKB-KW"/>
</dbReference>
<dbReference type="SUPFAM" id="SSF50331">
    <property type="entry name" value="MOP-like"/>
    <property type="match status" value="1"/>
</dbReference>
<dbReference type="Gene3D" id="2.40.50.100">
    <property type="match status" value="1"/>
</dbReference>
<dbReference type="PROSITE" id="PS50893">
    <property type="entry name" value="ABC_TRANSPORTER_2"/>
    <property type="match status" value="1"/>
</dbReference>
<gene>
    <name evidence="5" type="ORF">M6B22_05855</name>
</gene>
<proteinExistence type="predicted"/>
<evidence type="ECO:0000259" key="4">
    <source>
        <dbReference type="PROSITE" id="PS50893"/>
    </source>
</evidence>
<sequence length="368" mass="39839">MNNAASVRLAKVSRRYGKVTVLDEMSIELPEGKFITLLGPSGCGKTTTLNLIAGLDSPDGGSIFVGDRDITKVPPNERGMAIVFQNYALYPHMSVYGNMAFSLKLLRTSKSEIKQRVTEVARILAIDHLLDRKPAQLSGGQQQRVALGRAMVKRPRVFLLDEPFSNLDAALRSRMRTEVKRLHLSLGTTTIFVTHDQEEAMGLSDLIAVMSEGRVVQYGSQQEIYNRPANTYVATFIGKPRMSLVAGSLARDGENVEFVGEDIRIGLGSAAALGLRDGDWPNVFAGFRAEHVSIAAGAYSSPMTFKAQVELLEPTGSDTFVELAVGGTNVTARVAPDLPIALGDHVVAEVKPGSVHLFDAVSTERIAR</sequence>
<dbReference type="PANTHER" id="PTHR43875:SF1">
    <property type="entry name" value="OSMOPROTECTIVE COMPOUNDS UPTAKE ATP-BINDING PROTEIN GGTA"/>
    <property type="match status" value="1"/>
</dbReference>
<dbReference type="InterPro" id="IPR012340">
    <property type="entry name" value="NA-bd_OB-fold"/>
</dbReference>
<evidence type="ECO:0000313" key="5">
    <source>
        <dbReference type="EMBL" id="WAX58287.1"/>
    </source>
</evidence>
<dbReference type="PROSITE" id="PS00211">
    <property type="entry name" value="ABC_TRANSPORTER_1"/>
    <property type="match status" value="1"/>
</dbReference>
<evidence type="ECO:0000256" key="3">
    <source>
        <dbReference type="ARBA" id="ARBA00022840"/>
    </source>
</evidence>
<dbReference type="EMBL" id="CP097463">
    <property type="protein sequence ID" value="WAX58287.1"/>
    <property type="molecule type" value="Genomic_DNA"/>
</dbReference>
<dbReference type="InterPro" id="IPR047641">
    <property type="entry name" value="ABC_transpr_MalK/UgpC-like"/>
</dbReference>
<protein>
    <submittedName>
        <fullName evidence="5">ABC transporter ATP-binding protein</fullName>
    </submittedName>
</protein>
<organism evidence="5 6">
    <name type="scientific">Jatrophihabitans cynanchi</name>
    <dbReference type="NCBI Taxonomy" id="2944128"/>
    <lineage>
        <taxon>Bacteria</taxon>
        <taxon>Bacillati</taxon>
        <taxon>Actinomycetota</taxon>
        <taxon>Actinomycetes</taxon>
        <taxon>Jatrophihabitantales</taxon>
        <taxon>Jatrophihabitantaceae</taxon>
        <taxon>Jatrophihabitans</taxon>
    </lineage>
</organism>
<dbReference type="InterPro" id="IPR008995">
    <property type="entry name" value="Mo/tungstate-bd_C_term_dom"/>
</dbReference>
<dbReference type="Pfam" id="PF03459">
    <property type="entry name" value="TOBE"/>
    <property type="match status" value="1"/>
</dbReference>
<keyword evidence="1" id="KW-0813">Transport</keyword>
<dbReference type="Gene3D" id="3.40.50.300">
    <property type="entry name" value="P-loop containing nucleotide triphosphate hydrolases"/>
    <property type="match status" value="1"/>
</dbReference>
<keyword evidence="2" id="KW-0547">Nucleotide-binding</keyword>
<evidence type="ECO:0000256" key="1">
    <source>
        <dbReference type="ARBA" id="ARBA00022448"/>
    </source>
</evidence>
<dbReference type="SUPFAM" id="SSF52540">
    <property type="entry name" value="P-loop containing nucleoside triphosphate hydrolases"/>
    <property type="match status" value="1"/>
</dbReference>
<dbReference type="InterPro" id="IPR027417">
    <property type="entry name" value="P-loop_NTPase"/>
</dbReference>
<dbReference type="InterPro" id="IPR015855">
    <property type="entry name" value="ABC_transpr_MalK-like"/>
</dbReference>
<accession>A0ABY7K0E2</accession>
<feature type="domain" description="ABC transporter" evidence="4">
    <location>
        <begin position="7"/>
        <end position="237"/>
    </location>
</feature>
<dbReference type="Gene3D" id="2.40.50.140">
    <property type="entry name" value="Nucleic acid-binding proteins"/>
    <property type="match status" value="1"/>
</dbReference>
<dbReference type="InterPro" id="IPR003439">
    <property type="entry name" value="ABC_transporter-like_ATP-bd"/>
</dbReference>
<dbReference type="InterPro" id="IPR005116">
    <property type="entry name" value="Transp-assoc_OB_typ1"/>
</dbReference>
<dbReference type="PANTHER" id="PTHR43875">
    <property type="entry name" value="MALTODEXTRIN IMPORT ATP-BINDING PROTEIN MSMX"/>
    <property type="match status" value="1"/>
</dbReference>
<dbReference type="RefSeq" id="WP_269444837.1">
    <property type="nucleotide sequence ID" value="NZ_CP097463.1"/>
</dbReference>
<reference evidence="5" key="1">
    <citation type="submission" date="2022-05" db="EMBL/GenBank/DDBJ databases">
        <title>Jatrophihabitans sp. SB3-54 whole genome sequence.</title>
        <authorList>
            <person name="Suh M.K."/>
            <person name="Eom M.K."/>
            <person name="Kim J.S."/>
            <person name="Kim H.S."/>
            <person name="Do H.E."/>
            <person name="Shin Y.K."/>
            <person name="Lee J.-S."/>
        </authorList>
    </citation>
    <scope>NUCLEOTIDE SEQUENCE</scope>
    <source>
        <strain evidence="5">SB3-54</strain>
    </source>
</reference>
<evidence type="ECO:0000256" key="2">
    <source>
        <dbReference type="ARBA" id="ARBA00022741"/>
    </source>
</evidence>
<dbReference type="Pfam" id="PF00005">
    <property type="entry name" value="ABC_tran"/>
    <property type="match status" value="1"/>
</dbReference>
<name>A0ABY7K0E2_9ACTN</name>
<keyword evidence="3 5" id="KW-0067">ATP-binding</keyword>
<dbReference type="CDD" id="cd03301">
    <property type="entry name" value="ABC_MalK_N"/>
    <property type="match status" value="1"/>
</dbReference>